<dbReference type="EMBL" id="JAYWIO010000008">
    <property type="protein sequence ID" value="KAK7247508.1"/>
    <property type="molecule type" value="Genomic_DNA"/>
</dbReference>
<feature type="compositionally biased region" description="Basic and acidic residues" evidence="4">
    <location>
        <begin position="170"/>
        <end position="179"/>
    </location>
</feature>
<dbReference type="GO" id="GO:0005829">
    <property type="term" value="C:cytosol"/>
    <property type="evidence" value="ECO:0007669"/>
    <property type="project" value="UniProtKB-SubCell"/>
</dbReference>
<evidence type="ECO:0000256" key="3">
    <source>
        <dbReference type="SAM" id="Coils"/>
    </source>
</evidence>
<dbReference type="InterPro" id="IPR045871">
    <property type="entry name" value="AHP1-5/YPD1"/>
</dbReference>
<evidence type="ECO:0000256" key="2">
    <source>
        <dbReference type="RuleBase" id="RU369004"/>
    </source>
</evidence>
<protein>
    <recommendedName>
        <fullName evidence="2">Histidine-containing phosphotransfer protein</fullName>
    </recommendedName>
</protein>
<comment type="caution">
    <text evidence="5">The sequence shown here is derived from an EMBL/GenBank/DDBJ whole genome shotgun (WGS) entry which is preliminary data.</text>
</comment>
<keyword evidence="2" id="KW-0932">Cytokinin signaling pathway</keyword>
<keyword evidence="1 2" id="KW-0902">Two-component regulatory system</keyword>
<dbReference type="GO" id="GO:0009736">
    <property type="term" value="P:cytokinin-activated signaling pathway"/>
    <property type="evidence" value="ECO:0007669"/>
    <property type="project" value="UniProtKB-KW"/>
</dbReference>
<comment type="function">
    <text evidence="2">Functions as a two-component phosphorelay mediators between cytokinin sensor histidine kinases and response regulators (B-type ARRs). Plays an important role in propagating cytokinin signal transduction.</text>
</comment>
<feature type="region of interest" description="Disordered" evidence="4">
    <location>
        <begin position="150"/>
        <end position="187"/>
    </location>
</feature>
<evidence type="ECO:0000256" key="1">
    <source>
        <dbReference type="ARBA" id="ARBA00023012"/>
    </source>
</evidence>
<comment type="subcellular location">
    <subcellularLocation>
        <location evidence="2">Cytoplasm</location>
        <location evidence="2">Cytosol</location>
    </subcellularLocation>
    <subcellularLocation>
        <location evidence="2">Nucleus</location>
    </subcellularLocation>
</comment>
<dbReference type="Proteomes" id="UP001372338">
    <property type="component" value="Unassembled WGS sequence"/>
</dbReference>
<keyword evidence="3" id="KW-0175">Coiled coil</keyword>
<dbReference type="InterPro" id="IPR036641">
    <property type="entry name" value="HPT_dom_sf"/>
</dbReference>
<dbReference type="GO" id="GO:0043424">
    <property type="term" value="F:protein histidine kinase binding"/>
    <property type="evidence" value="ECO:0007669"/>
    <property type="project" value="UniProtKB-UniRule"/>
</dbReference>
<dbReference type="SUPFAM" id="SSF47226">
    <property type="entry name" value="Histidine-containing phosphotransfer domain, HPT domain"/>
    <property type="match status" value="1"/>
</dbReference>
<dbReference type="PANTHER" id="PTHR28242:SF63">
    <property type="entry name" value="HISTIDINE-CONTAINING PHOSPHOTRANSFER PROTEIN"/>
    <property type="match status" value="1"/>
</dbReference>
<keyword evidence="6" id="KW-1185">Reference proteome</keyword>
<feature type="compositionally biased region" description="Basic and acidic residues" evidence="4">
    <location>
        <begin position="150"/>
        <end position="162"/>
    </location>
</feature>
<gene>
    <name evidence="5" type="ORF">RIF29_42391</name>
</gene>
<reference evidence="5 6" key="1">
    <citation type="submission" date="2024-01" db="EMBL/GenBank/DDBJ databases">
        <title>The genomes of 5 underutilized Papilionoideae crops provide insights into root nodulation and disease resistanc.</title>
        <authorList>
            <person name="Yuan L."/>
        </authorList>
    </citation>
    <scope>NUCLEOTIDE SEQUENCE [LARGE SCALE GENOMIC DNA]</scope>
    <source>
        <strain evidence="5">ZHUSHIDOU_FW_LH</strain>
        <tissue evidence="5">Leaf</tissue>
    </source>
</reference>
<dbReference type="Gene3D" id="1.20.120.160">
    <property type="entry name" value="HPT domain"/>
    <property type="match status" value="1"/>
</dbReference>
<comment type="domain">
    <text evidence="2">Histidine-containing phosphotransfer domain (HPt) contains an active histidine that mediates the phosphotransfer.</text>
</comment>
<dbReference type="PANTHER" id="PTHR28242">
    <property type="entry name" value="PHOSPHORELAY INTERMEDIATE PROTEIN YPD1"/>
    <property type="match status" value="1"/>
</dbReference>
<dbReference type="GO" id="GO:0005634">
    <property type="term" value="C:nucleus"/>
    <property type="evidence" value="ECO:0007669"/>
    <property type="project" value="UniProtKB-SubCell"/>
</dbReference>
<evidence type="ECO:0000313" key="5">
    <source>
        <dbReference type="EMBL" id="KAK7247508.1"/>
    </source>
</evidence>
<dbReference type="GO" id="GO:0009927">
    <property type="term" value="F:histidine phosphotransfer kinase activity"/>
    <property type="evidence" value="ECO:0007669"/>
    <property type="project" value="UniProtKB-UniRule"/>
</dbReference>
<dbReference type="GO" id="GO:0000160">
    <property type="term" value="P:phosphorelay signal transduction system"/>
    <property type="evidence" value="ECO:0007669"/>
    <property type="project" value="UniProtKB-UniRule"/>
</dbReference>
<dbReference type="AlphaFoldDB" id="A0AAN9E9R3"/>
<evidence type="ECO:0000256" key="4">
    <source>
        <dbReference type="SAM" id="MobiDB-lite"/>
    </source>
</evidence>
<proteinExistence type="predicted"/>
<evidence type="ECO:0000313" key="6">
    <source>
        <dbReference type="Proteomes" id="UP001372338"/>
    </source>
</evidence>
<organism evidence="5 6">
    <name type="scientific">Crotalaria pallida</name>
    <name type="common">Smooth rattlebox</name>
    <name type="synonym">Crotalaria striata</name>
    <dbReference type="NCBI Taxonomy" id="3830"/>
    <lineage>
        <taxon>Eukaryota</taxon>
        <taxon>Viridiplantae</taxon>
        <taxon>Streptophyta</taxon>
        <taxon>Embryophyta</taxon>
        <taxon>Tracheophyta</taxon>
        <taxon>Spermatophyta</taxon>
        <taxon>Magnoliopsida</taxon>
        <taxon>eudicotyledons</taxon>
        <taxon>Gunneridae</taxon>
        <taxon>Pentapetalae</taxon>
        <taxon>rosids</taxon>
        <taxon>fabids</taxon>
        <taxon>Fabales</taxon>
        <taxon>Fabaceae</taxon>
        <taxon>Papilionoideae</taxon>
        <taxon>50 kb inversion clade</taxon>
        <taxon>genistoids sensu lato</taxon>
        <taxon>core genistoids</taxon>
        <taxon>Crotalarieae</taxon>
        <taxon>Crotalaria</taxon>
    </lineage>
</organism>
<name>A0AAN9E9R3_CROPI</name>
<accession>A0AAN9E9R3</accession>
<feature type="coiled-coil region" evidence="3">
    <location>
        <begin position="111"/>
        <end position="138"/>
    </location>
</feature>
<sequence>MEDKEILDMLLCDTIQSMKQEGAVDDYFLSLYSFKDHTRDPFTLDVLTSFCADARDAFKILIQLLNEPVLNYKLVEEYIFKVKGSALSVGAPRLAQAITNLQLPFQSGASKEECLKALNQAEQEYNSLEDRFRVCIELERKIISGVRGWESSKEKTEFDGARNSDATVDSSKEADEKAKAKGKAKIV</sequence>